<name>A0A2T3FZP7_9FIRM</name>
<keyword evidence="6" id="KW-0479">Metal-binding</keyword>
<keyword evidence="4" id="KW-0285">Flavoprotein</keyword>
<evidence type="ECO:0000256" key="7">
    <source>
        <dbReference type="ARBA" id="ARBA00023002"/>
    </source>
</evidence>
<evidence type="ECO:0000256" key="8">
    <source>
        <dbReference type="ARBA" id="ARBA00023004"/>
    </source>
</evidence>
<dbReference type="Pfam" id="PF07992">
    <property type="entry name" value="Pyr_redox_2"/>
    <property type="match status" value="1"/>
</dbReference>
<dbReference type="Gene3D" id="3.40.50.720">
    <property type="entry name" value="NAD(P)-binding Rossmann-like Domain"/>
    <property type="match status" value="1"/>
</dbReference>
<dbReference type="Gene3D" id="3.20.20.70">
    <property type="entry name" value="Aldolase class I"/>
    <property type="match status" value="1"/>
</dbReference>
<evidence type="ECO:0000313" key="13">
    <source>
        <dbReference type="Proteomes" id="UP000240974"/>
    </source>
</evidence>
<feature type="domain" description="FAD/NAD(P)-binding" evidence="11">
    <location>
        <begin position="403"/>
        <end position="649"/>
    </location>
</feature>
<dbReference type="PANTHER" id="PTHR42917">
    <property type="entry name" value="2,4-DIENOYL-COA REDUCTASE"/>
    <property type="match status" value="1"/>
</dbReference>
<feature type="domain" description="NADH:flavin oxidoreductase/NADH oxidase N-terminal" evidence="10">
    <location>
        <begin position="7"/>
        <end position="351"/>
    </location>
</feature>
<dbReference type="SUPFAM" id="SSF51395">
    <property type="entry name" value="FMN-linked oxidoreductases"/>
    <property type="match status" value="1"/>
</dbReference>
<accession>A0A2T3FZP7</accession>
<protein>
    <submittedName>
        <fullName evidence="12">2-enoate reductase</fullName>
    </submittedName>
</protein>
<evidence type="ECO:0000256" key="6">
    <source>
        <dbReference type="ARBA" id="ARBA00022723"/>
    </source>
</evidence>
<dbReference type="InterPro" id="IPR023753">
    <property type="entry name" value="FAD/NAD-binding_dom"/>
</dbReference>
<organism evidence="12 13">
    <name type="scientific">Faecalibacillus intestinalis</name>
    <dbReference type="NCBI Taxonomy" id="1982626"/>
    <lineage>
        <taxon>Bacteria</taxon>
        <taxon>Bacillati</taxon>
        <taxon>Bacillota</taxon>
        <taxon>Erysipelotrichia</taxon>
        <taxon>Erysipelotrichales</taxon>
        <taxon>Coprobacillaceae</taxon>
        <taxon>Faecalibacillus</taxon>
    </lineage>
</organism>
<gene>
    <name evidence="12" type="ORF">C7U54_08085</name>
</gene>
<evidence type="ECO:0000256" key="1">
    <source>
        <dbReference type="ARBA" id="ARBA00001917"/>
    </source>
</evidence>
<comment type="similarity">
    <text evidence="3">In the N-terminal section; belongs to the NADH:flavin oxidoreductase/NADH oxidase family.</text>
</comment>
<evidence type="ECO:0000259" key="11">
    <source>
        <dbReference type="Pfam" id="PF07992"/>
    </source>
</evidence>
<dbReference type="Pfam" id="PF00724">
    <property type="entry name" value="Oxidored_FMN"/>
    <property type="match status" value="1"/>
</dbReference>
<dbReference type="Proteomes" id="UP000240974">
    <property type="component" value="Unassembled WGS sequence"/>
</dbReference>
<dbReference type="GO" id="GO:0046872">
    <property type="term" value="F:metal ion binding"/>
    <property type="evidence" value="ECO:0007669"/>
    <property type="project" value="UniProtKB-KW"/>
</dbReference>
<evidence type="ECO:0000256" key="3">
    <source>
        <dbReference type="ARBA" id="ARBA00011048"/>
    </source>
</evidence>
<dbReference type="Gene3D" id="3.50.50.60">
    <property type="entry name" value="FAD/NAD(P)-binding domain"/>
    <property type="match status" value="1"/>
</dbReference>
<evidence type="ECO:0000256" key="2">
    <source>
        <dbReference type="ARBA" id="ARBA00001966"/>
    </source>
</evidence>
<keyword evidence="8" id="KW-0408">Iron</keyword>
<dbReference type="InterPro" id="IPR051793">
    <property type="entry name" value="NADH:flavin_oxidoreductase"/>
</dbReference>
<dbReference type="InterPro" id="IPR001155">
    <property type="entry name" value="OxRdtase_FMN_N"/>
</dbReference>
<evidence type="ECO:0000256" key="9">
    <source>
        <dbReference type="ARBA" id="ARBA00023014"/>
    </source>
</evidence>
<dbReference type="GO" id="GO:0051536">
    <property type="term" value="F:iron-sulfur cluster binding"/>
    <property type="evidence" value="ECO:0007669"/>
    <property type="project" value="UniProtKB-KW"/>
</dbReference>
<evidence type="ECO:0000256" key="5">
    <source>
        <dbReference type="ARBA" id="ARBA00022643"/>
    </source>
</evidence>
<evidence type="ECO:0000256" key="4">
    <source>
        <dbReference type="ARBA" id="ARBA00022630"/>
    </source>
</evidence>
<proteinExistence type="inferred from homology"/>
<dbReference type="GO" id="GO:0016491">
    <property type="term" value="F:oxidoreductase activity"/>
    <property type="evidence" value="ECO:0007669"/>
    <property type="project" value="UniProtKB-KW"/>
</dbReference>
<dbReference type="AlphaFoldDB" id="A0A2T3FZP7"/>
<keyword evidence="13" id="KW-1185">Reference proteome</keyword>
<evidence type="ECO:0000259" key="10">
    <source>
        <dbReference type="Pfam" id="PF00724"/>
    </source>
</evidence>
<dbReference type="PRINTS" id="PR00368">
    <property type="entry name" value="FADPNR"/>
</dbReference>
<comment type="cofactor">
    <cofactor evidence="1">
        <name>FMN</name>
        <dbReference type="ChEBI" id="CHEBI:58210"/>
    </cofactor>
</comment>
<reference evidence="12 13" key="1">
    <citation type="journal article" date="2019" name="Int. J. Syst. Evol. Microbiol.">
        <title>Faecalibacillus intestinalis gen. nov., sp. nov. and Faecalibacillus faecis sp. nov., isolated from human faeces.</title>
        <authorList>
            <person name="Seo B."/>
            <person name="Jeon K."/>
            <person name="Baek I."/>
            <person name="Lee Y.M."/>
            <person name="Baek K."/>
            <person name="Ko G."/>
        </authorList>
    </citation>
    <scope>NUCLEOTIDE SEQUENCE [LARGE SCALE GENOMIC DNA]</scope>
    <source>
        <strain evidence="12 13">SNUG30099</strain>
    </source>
</reference>
<sequence>MTKYQHLFSPIKIGTVEVPNRIALLPMGVFSSRMMNNDGSYTKDGADYYIERAKGGTGLIITGLVPVPKGAGLPSIVNDVKSYTENMKYLADGVHKYGSKVFVMLTAMSGRASIHPTDPAPSSMPNVWDPSKNNPEMSIEDIHQYIEWFAQGAKAAKDAGIDGVEIHAVHEGYLLDQFTIAAWNKRNDEYGGSLENRLRFPCEIVKAIKKACGEDFPVSVRYSVVSKTKDFNRGALPGEEYQEFGRDYEESEKVAKMLEEAGYDMLDCDNGSYDAWYWPHPPVYMPKACNLEDVEKVKQWVNIPVICGGRFDDPELAEKEIAAGKIDMMGMGRPLLADPDLANKFKEGREDDIRPCISCHFGCLARIFQVDMKTMSSKDISCALNPRCGMENHYNITKADVLKKVAVVGGGIAGMEAARVAALRGHSIDLYEKTDRLGGVFNEASAFDFKDDDRRLLAWYKKQIKDAGVNVKFNTEFKVEDKANYDVVFVATGASEKRLDNIPGFDQPNVRYAVDVLDKQDIKDQNVVIIGGGLTGCELAYDLARKNKKVSVVEALPTIMNVEGLAAPNYNMLVELMEYYHVDLYKNATVKEYKDGKLMIDVITTNEPNINNRARMMSLFGVHHTSKAIEADTVVVSVGYKSNQTLYDSIKGENVYLLGDAIQPGNLMTAIWGAYTTALKI</sequence>
<dbReference type="PANTHER" id="PTHR42917:SF2">
    <property type="entry name" value="2,4-DIENOYL-COA REDUCTASE [(2E)-ENOYL-COA-PRODUCING]"/>
    <property type="match status" value="1"/>
</dbReference>
<dbReference type="SUPFAM" id="SSF51971">
    <property type="entry name" value="Nucleotide-binding domain"/>
    <property type="match status" value="1"/>
</dbReference>
<keyword evidence="9" id="KW-0411">Iron-sulfur</keyword>
<dbReference type="RefSeq" id="WP_107029940.1">
    <property type="nucleotide sequence ID" value="NZ_JAQDCP010000021.1"/>
</dbReference>
<dbReference type="GO" id="GO:0010181">
    <property type="term" value="F:FMN binding"/>
    <property type="evidence" value="ECO:0007669"/>
    <property type="project" value="InterPro"/>
</dbReference>
<comment type="cofactor">
    <cofactor evidence="2">
        <name>[4Fe-4S] cluster</name>
        <dbReference type="ChEBI" id="CHEBI:49883"/>
    </cofactor>
</comment>
<evidence type="ECO:0000313" key="12">
    <source>
        <dbReference type="EMBL" id="PST40651.1"/>
    </source>
</evidence>
<comment type="caution">
    <text evidence="12">The sequence shown here is derived from an EMBL/GenBank/DDBJ whole genome shotgun (WGS) entry which is preliminary data.</text>
</comment>
<dbReference type="PRINTS" id="PR00469">
    <property type="entry name" value="PNDRDTASEII"/>
</dbReference>
<dbReference type="InterPro" id="IPR036188">
    <property type="entry name" value="FAD/NAD-bd_sf"/>
</dbReference>
<dbReference type="EMBL" id="PYLQ01000010">
    <property type="protein sequence ID" value="PST40651.1"/>
    <property type="molecule type" value="Genomic_DNA"/>
</dbReference>
<dbReference type="InterPro" id="IPR013785">
    <property type="entry name" value="Aldolase_TIM"/>
</dbReference>
<keyword evidence="5" id="KW-0288">FMN</keyword>
<keyword evidence="7" id="KW-0560">Oxidoreductase</keyword>